<gene>
    <name evidence="1" type="ORF">B5K06_08660</name>
</gene>
<dbReference type="EMBL" id="NAAC01000008">
    <property type="protein sequence ID" value="RDJ13452.1"/>
    <property type="molecule type" value="Genomic_DNA"/>
</dbReference>
<accession>A0A370KSI7</accession>
<sequence>MGVIRVTDNWEEECCQSIGGRWEEECAAPNLVTKIIFAGFRKSGRGRHSLSYDQPYRRAGLDFAVQYSHAAHASGAWLRVWVYISDLTLSIG</sequence>
<dbReference type="AlphaFoldDB" id="A0A370KSI7"/>
<evidence type="ECO:0000313" key="2">
    <source>
        <dbReference type="Proteomes" id="UP000254939"/>
    </source>
</evidence>
<comment type="caution">
    <text evidence="1">The sequence shown here is derived from an EMBL/GenBank/DDBJ whole genome shotgun (WGS) entry which is preliminary data.</text>
</comment>
<organism evidence="1 2">
    <name type="scientific">Rhizobium grahamii</name>
    <dbReference type="NCBI Taxonomy" id="1120045"/>
    <lineage>
        <taxon>Bacteria</taxon>
        <taxon>Pseudomonadati</taxon>
        <taxon>Pseudomonadota</taxon>
        <taxon>Alphaproteobacteria</taxon>
        <taxon>Hyphomicrobiales</taxon>
        <taxon>Rhizobiaceae</taxon>
        <taxon>Rhizobium/Agrobacterium group</taxon>
        <taxon>Rhizobium</taxon>
    </lineage>
</organism>
<evidence type="ECO:0000313" key="1">
    <source>
        <dbReference type="EMBL" id="RDJ13452.1"/>
    </source>
</evidence>
<reference evidence="1 2" key="1">
    <citation type="submission" date="2017-03" db="EMBL/GenBank/DDBJ databases">
        <title>Genome analysis of Rhizobial strains effectives or ineffectives for nitrogen fixation isolated from bean seeds.</title>
        <authorList>
            <person name="Peralta H."/>
            <person name="Aguilar-Vera A."/>
            <person name="Mora Y."/>
            <person name="Vargas-Lagunas C."/>
            <person name="Girard L."/>
            <person name="Mora J."/>
        </authorList>
    </citation>
    <scope>NUCLEOTIDE SEQUENCE [LARGE SCALE GENOMIC DNA]</scope>
    <source>
        <strain evidence="1 2">CCGM3</strain>
    </source>
</reference>
<dbReference type="Proteomes" id="UP000254939">
    <property type="component" value="Unassembled WGS sequence"/>
</dbReference>
<proteinExistence type="predicted"/>
<name>A0A370KSI7_9HYPH</name>
<dbReference type="OrthoDB" id="8404149at2"/>
<protein>
    <submittedName>
        <fullName evidence="1">Uncharacterized protein</fullName>
    </submittedName>
</protein>